<proteinExistence type="inferred from homology"/>
<dbReference type="AlphaFoldDB" id="M2U136"/>
<dbReference type="SUPFAM" id="SSF51445">
    <property type="entry name" value="(Trans)glycosidases"/>
    <property type="match status" value="1"/>
</dbReference>
<feature type="active site" description="Proton donor" evidence="3">
    <location>
        <position position="119"/>
    </location>
</feature>
<dbReference type="GO" id="GO:0015929">
    <property type="term" value="F:hexosaminidase activity"/>
    <property type="evidence" value="ECO:0007669"/>
    <property type="project" value="UniProtKB-ARBA"/>
</dbReference>
<dbReference type="EMBL" id="AMRV01000018">
    <property type="protein sequence ID" value="EMD81712.1"/>
    <property type="molecule type" value="Genomic_DNA"/>
</dbReference>
<evidence type="ECO:0000256" key="1">
    <source>
        <dbReference type="ARBA" id="ARBA00022801"/>
    </source>
</evidence>
<keyword evidence="1 3" id="KW-0378">Hydrolase</keyword>
<sequence>MTIPPLGIIEGYFGNPWSNDARIATMQALAPKGFEFFHFAPKGEARLRREWTQRFTESRLNELHALKSACAAASVRFGIGLSPFEAYLDFGDRAKAALTERLAEFDELGIDDLVILFDDMKSADLPDLAARQIEIIRFAAERTGASNLAVCPSYYSFDPVLDRVFGRRPEGYLQAFGALDPAIDIYWTGEEVCAREFSVGHLQDVAEMLRRKPLLWDNYPVNDGHRMSRYLHLRSFTGRPAGIADHIAGHAINPALQPVLSRVPAVTLAASYAAGPAYRYRAALADAADEMLGAELGEMVQADLLAFQDAGLDRIDASIPRLRERYAAIDHDGAREIVRWLDGGYAVSAEMVQTQ</sequence>
<evidence type="ECO:0000256" key="3">
    <source>
        <dbReference type="PROSITE-ProRule" id="PRU01353"/>
    </source>
</evidence>
<dbReference type="PROSITE" id="PS52009">
    <property type="entry name" value="GH84"/>
    <property type="match status" value="1"/>
</dbReference>
<keyword evidence="6" id="KW-1185">Reference proteome</keyword>
<dbReference type="InterPro" id="IPR011496">
    <property type="entry name" value="O-GlcNAcase_cat"/>
</dbReference>
<name>M2U136_9SPHN</name>
<dbReference type="InterPro" id="IPR051822">
    <property type="entry name" value="Glycosyl_Hydrolase_84"/>
</dbReference>
<reference evidence="5 6" key="1">
    <citation type="journal article" date="2013" name="Genome Announc.">
        <title>Draft Genome Sequence of Strain JLT2015T, Belonging to the Family Sphingomonadaceae of the Alphaproteobacteria.</title>
        <authorList>
            <person name="Tang K."/>
            <person name="Liu K."/>
            <person name="Li S."/>
            <person name="Jiao N."/>
        </authorList>
    </citation>
    <scope>NUCLEOTIDE SEQUENCE [LARGE SCALE GENOMIC DNA]</scope>
    <source>
        <strain evidence="5 6">JLT2015</strain>
    </source>
</reference>
<dbReference type="OrthoDB" id="9760892at2"/>
<comment type="caution">
    <text evidence="5">The sequence shown here is derived from an EMBL/GenBank/DDBJ whole genome shotgun (WGS) entry which is preliminary data.</text>
</comment>
<dbReference type="RefSeq" id="WP_008603879.1">
    <property type="nucleotide sequence ID" value="NZ_AMRV01000018.1"/>
</dbReference>
<evidence type="ECO:0000259" key="4">
    <source>
        <dbReference type="PROSITE" id="PS52009"/>
    </source>
</evidence>
<organism evidence="5 6">
    <name type="scientific">Pacificimonas flava</name>
    <dbReference type="NCBI Taxonomy" id="1234595"/>
    <lineage>
        <taxon>Bacteria</taxon>
        <taxon>Pseudomonadati</taxon>
        <taxon>Pseudomonadota</taxon>
        <taxon>Alphaproteobacteria</taxon>
        <taxon>Sphingomonadales</taxon>
        <taxon>Sphingosinicellaceae</taxon>
        <taxon>Pacificimonas</taxon>
    </lineage>
</organism>
<protein>
    <submittedName>
        <fullName evidence="5">Hyaluronidase</fullName>
    </submittedName>
</protein>
<dbReference type="Proteomes" id="UP000011717">
    <property type="component" value="Unassembled WGS sequence"/>
</dbReference>
<comment type="similarity">
    <text evidence="3">Belongs to the glycosyl hydrolase 84 family.</text>
</comment>
<dbReference type="InterPro" id="IPR017853">
    <property type="entry name" value="GH"/>
</dbReference>
<accession>M2U136</accession>
<dbReference type="GO" id="GO:1901135">
    <property type="term" value="P:carbohydrate derivative metabolic process"/>
    <property type="evidence" value="ECO:0007669"/>
    <property type="project" value="UniProtKB-ARBA"/>
</dbReference>
<gene>
    <name evidence="5" type="ORF">C725_2915</name>
</gene>
<feature type="domain" description="GH84" evidence="4">
    <location>
        <begin position="4"/>
        <end position="276"/>
    </location>
</feature>
<dbReference type="PANTHER" id="PTHR13170">
    <property type="entry name" value="O-GLCNACASE"/>
    <property type="match status" value="1"/>
</dbReference>
<dbReference type="PATRIC" id="fig|1234595.3.peg.2918"/>
<dbReference type="Gene3D" id="3.20.20.80">
    <property type="entry name" value="Glycosidases"/>
    <property type="match status" value="1"/>
</dbReference>
<evidence type="ECO:0000256" key="2">
    <source>
        <dbReference type="ARBA" id="ARBA00023295"/>
    </source>
</evidence>
<evidence type="ECO:0000313" key="5">
    <source>
        <dbReference type="EMBL" id="EMD81712.1"/>
    </source>
</evidence>
<evidence type="ECO:0000313" key="6">
    <source>
        <dbReference type="Proteomes" id="UP000011717"/>
    </source>
</evidence>
<keyword evidence="2 3" id="KW-0326">Glycosidase</keyword>
<dbReference type="PANTHER" id="PTHR13170:SF16">
    <property type="entry name" value="PROTEIN O-GLCNACASE"/>
    <property type="match status" value="1"/>
</dbReference>
<dbReference type="Pfam" id="PF07555">
    <property type="entry name" value="NAGidase"/>
    <property type="match status" value="1"/>
</dbReference>